<reference evidence="1" key="1">
    <citation type="submission" date="2014-12" db="EMBL/GenBank/DDBJ databases">
        <title>Insight into the proteome of Arion vulgaris.</title>
        <authorList>
            <person name="Aradska J."/>
            <person name="Bulat T."/>
            <person name="Smidak R."/>
            <person name="Sarate P."/>
            <person name="Gangsoo J."/>
            <person name="Sialana F."/>
            <person name="Bilban M."/>
            <person name="Lubec G."/>
        </authorList>
    </citation>
    <scope>NUCLEOTIDE SEQUENCE</scope>
    <source>
        <tissue evidence="1">Skin</tissue>
    </source>
</reference>
<organism evidence="1">
    <name type="scientific">Arion vulgaris</name>
    <dbReference type="NCBI Taxonomy" id="1028688"/>
    <lineage>
        <taxon>Eukaryota</taxon>
        <taxon>Metazoa</taxon>
        <taxon>Spiralia</taxon>
        <taxon>Lophotrochozoa</taxon>
        <taxon>Mollusca</taxon>
        <taxon>Gastropoda</taxon>
        <taxon>Heterobranchia</taxon>
        <taxon>Euthyneura</taxon>
        <taxon>Panpulmonata</taxon>
        <taxon>Eupulmonata</taxon>
        <taxon>Stylommatophora</taxon>
        <taxon>Helicina</taxon>
        <taxon>Arionoidea</taxon>
        <taxon>Arionidae</taxon>
        <taxon>Arion</taxon>
    </lineage>
</organism>
<protein>
    <submittedName>
        <fullName evidence="1">Uncharacterized protein</fullName>
    </submittedName>
</protein>
<accession>A0A0B6Y0Y7</accession>
<gene>
    <name evidence="1" type="primary">ORF7760</name>
</gene>
<sequence length="80" mass="8762">KQASCKNRSEVQYQTPDFIAGEHKKKQEVFMGAPSDLYHRARFESASLHGQFGMPAGQCEKLQPSMSCAALKDGGLLSSD</sequence>
<name>A0A0B6Y0Y7_9EUPU</name>
<proteinExistence type="predicted"/>
<dbReference type="AlphaFoldDB" id="A0A0B6Y0Y7"/>
<evidence type="ECO:0000313" key="1">
    <source>
        <dbReference type="EMBL" id="CEK49441.1"/>
    </source>
</evidence>
<feature type="non-terminal residue" evidence="1">
    <location>
        <position position="1"/>
    </location>
</feature>
<dbReference type="EMBL" id="HACG01002576">
    <property type="protein sequence ID" value="CEK49441.1"/>
    <property type="molecule type" value="Transcribed_RNA"/>
</dbReference>